<dbReference type="Pfam" id="PF12588">
    <property type="entry name" value="PSDC"/>
    <property type="match status" value="1"/>
</dbReference>
<dbReference type="OrthoDB" id="5973539at2759"/>
<protein>
    <recommendedName>
        <fullName evidence="3">L-tryptophan decarboxylase PsiD-like domain-containing protein</fullName>
    </recommendedName>
</protein>
<name>A0A4S4MXB3_9APHY</name>
<dbReference type="Proteomes" id="UP000308730">
    <property type="component" value="Unassembled WGS sequence"/>
</dbReference>
<dbReference type="InterPro" id="IPR003817">
    <property type="entry name" value="PS_Dcarbxylase"/>
</dbReference>
<dbReference type="InterPro" id="IPR022237">
    <property type="entry name" value="PsiD-like"/>
</dbReference>
<gene>
    <name evidence="4" type="ORF">EUX98_g3141</name>
</gene>
<comment type="caution">
    <text evidence="4">The sequence shown here is derived from an EMBL/GenBank/DDBJ whole genome shotgun (WGS) entry which is preliminary data.</text>
</comment>
<dbReference type="GO" id="GO:0006646">
    <property type="term" value="P:phosphatidylethanolamine biosynthetic process"/>
    <property type="evidence" value="ECO:0007669"/>
    <property type="project" value="TreeGrafter"/>
</dbReference>
<keyword evidence="1" id="KW-0210">Decarboxylase</keyword>
<organism evidence="4 5">
    <name type="scientific">Antrodiella citrinella</name>
    <dbReference type="NCBI Taxonomy" id="2447956"/>
    <lineage>
        <taxon>Eukaryota</taxon>
        <taxon>Fungi</taxon>
        <taxon>Dikarya</taxon>
        <taxon>Basidiomycota</taxon>
        <taxon>Agaricomycotina</taxon>
        <taxon>Agaricomycetes</taxon>
        <taxon>Polyporales</taxon>
        <taxon>Steccherinaceae</taxon>
        <taxon>Antrodiella</taxon>
    </lineage>
</organism>
<evidence type="ECO:0000256" key="2">
    <source>
        <dbReference type="ARBA" id="ARBA00023239"/>
    </source>
</evidence>
<dbReference type="Pfam" id="PF02666">
    <property type="entry name" value="PS_Dcarbxylase"/>
    <property type="match status" value="1"/>
</dbReference>
<evidence type="ECO:0000259" key="3">
    <source>
        <dbReference type="Pfam" id="PF12588"/>
    </source>
</evidence>
<dbReference type="PANTHER" id="PTHR10067">
    <property type="entry name" value="PHOSPHATIDYLSERINE DECARBOXYLASE"/>
    <property type="match status" value="1"/>
</dbReference>
<dbReference type="PANTHER" id="PTHR10067:SF9">
    <property type="entry name" value="PHOSPHATIDYLSERINE DECARBOXYLASE FAMILY PROTEIN (AFU_ORTHOLOGUE AFUA_7G01730)"/>
    <property type="match status" value="1"/>
</dbReference>
<dbReference type="AlphaFoldDB" id="A0A4S4MXB3"/>
<reference evidence="4 5" key="1">
    <citation type="submission" date="2019-02" db="EMBL/GenBank/DDBJ databases">
        <title>Genome sequencing of the rare red list fungi Antrodiella citrinella (Flaviporus citrinellus).</title>
        <authorList>
            <person name="Buettner E."/>
            <person name="Kellner H."/>
        </authorList>
    </citation>
    <scope>NUCLEOTIDE SEQUENCE [LARGE SCALE GENOMIC DNA]</scope>
    <source>
        <strain evidence="4 5">DSM 108506</strain>
    </source>
</reference>
<dbReference type="GO" id="GO:0004609">
    <property type="term" value="F:phosphatidylserine decarboxylase activity"/>
    <property type="evidence" value="ECO:0007669"/>
    <property type="project" value="InterPro"/>
</dbReference>
<proteinExistence type="predicted"/>
<accession>A0A4S4MXB3</accession>
<dbReference type="EMBL" id="SGPM01000059">
    <property type="protein sequence ID" value="THH31059.1"/>
    <property type="molecule type" value="Genomic_DNA"/>
</dbReference>
<evidence type="ECO:0000313" key="5">
    <source>
        <dbReference type="Proteomes" id="UP000308730"/>
    </source>
</evidence>
<feature type="domain" description="L-tryptophan decarboxylase PsiD-like" evidence="3">
    <location>
        <begin position="47"/>
        <end position="169"/>
    </location>
</feature>
<keyword evidence="5" id="KW-1185">Reference proteome</keyword>
<evidence type="ECO:0000313" key="4">
    <source>
        <dbReference type="EMBL" id="THH31059.1"/>
    </source>
</evidence>
<evidence type="ECO:0000256" key="1">
    <source>
        <dbReference type="ARBA" id="ARBA00022793"/>
    </source>
</evidence>
<dbReference type="GO" id="GO:0005739">
    <property type="term" value="C:mitochondrion"/>
    <property type="evidence" value="ECO:0007669"/>
    <property type="project" value="TreeGrafter"/>
</dbReference>
<keyword evidence="2" id="KW-0456">Lyase</keyword>
<sequence>MVSKIFSHDDHVRGYWLTKSDATLIHWEDGKLAVVEQNACAPKSYKHHVIQEFRELIESDPEILQGFTEMFDTLQDTGAVDSYTKMLAVFDVVLGEAPIFKNNTMVAFPILAVVIGPMATSAGFRMFSHPRVNAMIKKMLDTWYQYLSSPLSRYVLNDGPTGWFGPAASHIFPNFASTFICDPFAPYHGFQSWEDFFVRRFRPGVRPVHFPEDDSIVTSACESSVFRIEHNVKDVAQFWLKGHPYSVLRMLNHDPLSLQFVGGTVYQAFLSALEYHRWHSPVNGTVVKTVVVPGTYYLEAIGLMDDPGLPRKTPGPDPRRLNRSQDCMAMVAARCLIFIQADNPAIGLMCFVGIGDDILGPF</sequence>